<dbReference type="RefSeq" id="WP_124282462.1">
    <property type="nucleotide sequence ID" value="NZ_BMWJ01000003.1"/>
</dbReference>
<evidence type="ECO:0000313" key="3">
    <source>
        <dbReference type="EMBL" id="MBP2361520.1"/>
    </source>
</evidence>
<reference evidence="3 4" key="1">
    <citation type="submission" date="2021-03" db="EMBL/GenBank/DDBJ databases">
        <title>Sequencing the genomes of 1000 actinobacteria strains.</title>
        <authorList>
            <person name="Klenk H.-P."/>
        </authorList>
    </citation>
    <scope>NUCLEOTIDE SEQUENCE [LARGE SCALE GENOMIC DNA]</scope>
    <source>
        <strain evidence="3 4">DSM 40843</strain>
    </source>
</reference>
<comment type="caution">
    <text evidence="3">The sequence shown here is derived from an EMBL/GenBank/DDBJ whole genome shotgun (WGS) entry which is preliminary data.</text>
</comment>
<evidence type="ECO:0008006" key="5">
    <source>
        <dbReference type="Google" id="ProtNLM"/>
    </source>
</evidence>
<feature type="chain" id="PRO_5045993601" description="Secreted protein" evidence="2">
    <location>
        <begin position="43"/>
        <end position="166"/>
    </location>
</feature>
<feature type="region of interest" description="Disordered" evidence="1">
    <location>
        <begin position="1"/>
        <end position="20"/>
    </location>
</feature>
<feature type="compositionally biased region" description="Basic and acidic residues" evidence="1">
    <location>
        <begin position="1"/>
        <end position="13"/>
    </location>
</feature>
<evidence type="ECO:0000313" key="4">
    <source>
        <dbReference type="Proteomes" id="UP001519311"/>
    </source>
</evidence>
<dbReference type="EMBL" id="JAGINS010000001">
    <property type="protein sequence ID" value="MBP2361520.1"/>
    <property type="molecule type" value="Genomic_DNA"/>
</dbReference>
<sequence>MNRMKPERLERKNPTSRPARRAAACAAAVGLLSPLAVQTAQASPRYAVPVGSWQAQVTREGAAYEVQLSFRPDRTVCLVSPAGASEGGWSRAGAGTFAYRIRETWHDEGGAVTGWVDIAQDATQKGASFTSAGVSTVHRPDGSVDSSVPVRISAVRTGPPDPAACA</sequence>
<keyword evidence="2" id="KW-0732">Signal</keyword>
<gene>
    <name evidence="3" type="ORF">JOF59_003920</name>
</gene>
<accession>A0ABS4VC85</accession>
<dbReference type="Proteomes" id="UP001519311">
    <property type="component" value="Unassembled WGS sequence"/>
</dbReference>
<organism evidence="3 4">
    <name type="scientific">Streptomyces clavifer</name>
    <dbReference type="NCBI Taxonomy" id="68188"/>
    <lineage>
        <taxon>Bacteria</taxon>
        <taxon>Bacillati</taxon>
        <taxon>Actinomycetota</taxon>
        <taxon>Actinomycetes</taxon>
        <taxon>Kitasatosporales</taxon>
        <taxon>Streptomycetaceae</taxon>
        <taxon>Streptomyces</taxon>
    </lineage>
</organism>
<feature type="region of interest" description="Disordered" evidence="1">
    <location>
        <begin position="129"/>
        <end position="166"/>
    </location>
</feature>
<dbReference type="GeneID" id="97342367"/>
<feature type="signal peptide" evidence="2">
    <location>
        <begin position="1"/>
        <end position="42"/>
    </location>
</feature>
<keyword evidence="4" id="KW-1185">Reference proteome</keyword>
<evidence type="ECO:0000256" key="1">
    <source>
        <dbReference type="SAM" id="MobiDB-lite"/>
    </source>
</evidence>
<name>A0ABS4VC85_9ACTN</name>
<evidence type="ECO:0000256" key="2">
    <source>
        <dbReference type="SAM" id="SignalP"/>
    </source>
</evidence>
<protein>
    <recommendedName>
        <fullName evidence="5">Secreted protein</fullName>
    </recommendedName>
</protein>
<proteinExistence type="predicted"/>